<feature type="non-terminal residue" evidence="2">
    <location>
        <position position="1"/>
    </location>
</feature>
<gene>
    <name evidence="2" type="ORF">Tco_0838636</name>
</gene>
<sequence length="58" mass="6547">VPLNLLVIAFELGKAFTWSWLFLLQQRKDALIPRLAASFSTSELLPSLNSGTERPFEL</sequence>
<reference evidence="2" key="2">
    <citation type="submission" date="2022-01" db="EMBL/GenBank/DDBJ databases">
        <authorList>
            <person name="Yamashiro T."/>
            <person name="Shiraishi A."/>
            <person name="Satake H."/>
            <person name="Nakayama K."/>
        </authorList>
    </citation>
    <scope>NUCLEOTIDE SEQUENCE</scope>
</reference>
<dbReference type="Proteomes" id="UP001151760">
    <property type="component" value="Unassembled WGS sequence"/>
</dbReference>
<evidence type="ECO:0000256" key="1">
    <source>
        <dbReference type="SAM" id="Phobius"/>
    </source>
</evidence>
<name>A0ABQ5AQ52_9ASTR</name>
<keyword evidence="1" id="KW-1133">Transmembrane helix</keyword>
<keyword evidence="1" id="KW-0472">Membrane</keyword>
<protein>
    <submittedName>
        <fullName evidence="2">Uncharacterized protein</fullName>
    </submittedName>
</protein>
<organism evidence="2 3">
    <name type="scientific">Tanacetum coccineum</name>
    <dbReference type="NCBI Taxonomy" id="301880"/>
    <lineage>
        <taxon>Eukaryota</taxon>
        <taxon>Viridiplantae</taxon>
        <taxon>Streptophyta</taxon>
        <taxon>Embryophyta</taxon>
        <taxon>Tracheophyta</taxon>
        <taxon>Spermatophyta</taxon>
        <taxon>Magnoliopsida</taxon>
        <taxon>eudicotyledons</taxon>
        <taxon>Gunneridae</taxon>
        <taxon>Pentapetalae</taxon>
        <taxon>asterids</taxon>
        <taxon>campanulids</taxon>
        <taxon>Asterales</taxon>
        <taxon>Asteraceae</taxon>
        <taxon>Asteroideae</taxon>
        <taxon>Anthemideae</taxon>
        <taxon>Anthemidinae</taxon>
        <taxon>Tanacetum</taxon>
    </lineage>
</organism>
<comment type="caution">
    <text evidence="2">The sequence shown here is derived from an EMBL/GenBank/DDBJ whole genome shotgun (WGS) entry which is preliminary data.</text>
</comment>
<reference evidence="2" key="1">
    <citation type="journal article" date="2022" name="Int. J. Mol. Sci.">
        <title>Draft Genome of Tanacetum Coccineum: Genomic Comparison of Closely Related Tanacetum-Family Plants.</title>
        <authorList>
            <person name="Yamashiro T."/>
            <person name="Shiraishi A."/>
            <person name="Nakayama K."/>
            <person name="Satake H."/>
        </authorList>
    </citation>
    <scope>NUCLEOTIDE SEQUENCE</scope>
</reference>
<evidence type="ECO:0000313" key="2">
    <source>
        <dbReference type="EMBL" id="GJT04174.1"/>
    </source>
</evidence>
<proteinExistence type="predicted"/>
<keyword evidence="1" id="KW-0812">Transmembrane</keyword>
<accession>A0ABQ5AQ52</accession>
<feature type="transmembrane region" description="Helical" evidence="1">
    <location>
        <begin position="6"/>
        <end position="24"/>
    </location>
</feature>
<keyword evidence="3" id="KW-1185">Reference proteome</keyword>
<dbReference type="EMBL" id="BQNB010012489">
    <property type="protein sequence ID" value="GJT04174.1"/>
    <property type="molecule type" value="Genomic_DNA"/>
</dbReference>
<evidence type="ECO:0000313" key="3">
    <source>
        <dbReference type="Proteomes" id="UP001151760"/>
    </source>
</evidence>